<dbReference type="PROSITE" id="PS00223">
    <property type="entry name" value="ANNEXIN_1"/>
    <property type="match status" value="2"/>
</dbReference>
<evidence type="ECO:0000256" key="4">
    <source>
        <dbReference type="RuleBase" id="RU003540"/>
    </source>
</evidence>
<evidence type="ECO:0000256" key="1">
    <source>
        <dbReference type="ARBA" id="ARBA00007831"/>
    </source>
</evidence>
<dbReference type="InterPro" id="IPR018502">
    <property type="entry name" value="Annexin_repeat"/>
</dbReference>
<evidence type="ECO:0000313" key="6">
    <source>
        <dbReference type="Proteomes" id="UP000274131"/>
    </source>
</evidence>
<dbReference type="InterPro" id="IPR001464">
    <property type="entry name" value="Annexin"/>
</dbReference>
<comment type="domain">
    <text evidence="4">A pair of annexin repeats may form one binding site for calcium and phospholipid.</text>
</comment>
<dbReference type="SMART" id="SM00335">
    <property type="entry name" value="ANX"/>
    <property type="match status" value="4"/>
</dbReference>
<dbReference type="OrthoDB" id="37886at2759"/>
<gene>
    <name evidence="5" type="ORF">EVEC_LOCUS5497</name>
</gene>
<keyword evidence="4" id="KW-0106">Calcium</keyword>
<comment type="similarity">
    <text evidence="1 4">Belongs to the annexin family.</text>
</comment>
<dbReference type="STRING" id="51028.A0A0N4V6K0"/>
<accession>A0A0N4V6K0</accession>
<sequence>MCFQQSRIMAHPERHGTIKMNPNFDPELAAAALEKAMKGSGCDKQAIVQQLLSCSNAQRQMIRTPFKTKYGKDLVDELKKELSGDLENVVVGLMETPTKFDVLQLYNAMKGLGTKESVLIDIVCSRTPSELAAIKNEYKDEYNKSLEDDIVGDTSGDFKNLLVSLLQGKRDPSYHVDIMKAREDARKMFGSKKEKPDKSVFNDAFANQNVHQLARIFSEFQSIHGETIQTVISRVFSGDARDLYSHLADFIQNKPRFFARQLYEAMKGLGTRDTDLIRIIVSRSEIDLQDIREEFEKVYKKPLSEWLTSECSGVYRDALVAIVNGN</sequence>
<keyword evidence="3 4" id="KW-0041">Annexin</keyword>
<evidence type="ECO:0000313" key="5">
    <source>
        <dbReference type="EMBL" id="VDD90746.1"/>
    </source>
</evidence>
<dbReference type="AlphaFoldDB" id="A0A0N4V6K0"/>
<dbReference type="PANTHER" id="PTHR10502:SF177">
    <property type="entry name" value="ANNEXIN B10"/>
    <property type="match status" value="1"/>
</dbReference>
<dbReference type="InterPro" id="IPR018252">
    <property type="entry name" value="Annexin_repeat_CS"/>
</dbReference>
<keyword evidence="4" id="KW-0111">Calcium/phospholipid-binding</keyword>
<dbReference type="GO" id="GO:0043395">
    <property type="term" value="F:heparan sulfate proteoglycan binding"/>
    <property type="evidence" value="ECO:0007669"/>
    <property type="project" value="TreeGrafter"/>
</dbReference>
<dbReference type="Gene3D" id="1.10.220.10">
    <property type="entry name" value="Annexin"/>
    <property type="match status" value="4"/>
</dbReference>
<dbReference type="GO" id="GO:0005634">
    <property type="term" value="C:nucleus"/>
    <property type="evidence" value="ECO:0007669"/>
    <property type="project" value="TreeGrafter"/>
</dbReference>
<dbReference type="WBParaSite" id="EVEC_0000588601-mRNA-1">
    <property type="protein sequence ID" value="EVEC_0000588601-mRNA-1"/>
    <property type="gene ID" value="EVEC_0000588601"/>
</dbReference>
<dbReference type="GO" id="GO:0005737">
    <property type="term" value="C:cytoplasm"/>
    <property type="evidence" value="ECO:0007669"/>
    <property type="project" value="TreeGrafter"/>
</dbReference>
<keyword evidence="6" id="KW-1185">Reference proteome</keyword>
<dbReference type="SUPFAM" id="SSF47874">
    <property type="entry name" value="Annexin"/>
    <property type="match status" value="1"/>
</dbReference>
<dbReference type="FunFam" id="1.10.220.10:FF:000001">
    <property type="entry name" value="Annexin"/>
    <property type="match status" value="1"/>
</dbReference>
<name>A0A0N4V6K0_ENTVE</name>
<evidence type="ECO:0000256" key="2">
    <source>
        <dbReference type="ARBA" id="ARBA00022737"/>
    </source>
</evidence>
<dbReference type="PROSITE" id="PS51897">
    <property type="entry name" value="ANNEXIN_2"/>
    <property type="match status" value="3"/>
</dbReference>
<proteinExistence type="inferred from homology"/>
<dbReference type="GO" id="GO:0005886">
    <property type="term" value="C:plasma membrane"/>
    <property type="evidence" value="ECO:0007669"/>
    <property type="project" value="TreeGrafter"/>
</dbReference>
<dbReference type="PRINTS" id="PR00196">
    <property type="entry name" value="ANNEXIN"/>
</dbReference>
<dbReference type="Proteomes" id="UP000274131">
    <property type="component" value="Unassembled WGS sequence"/>
</dbReference>
<dbReference type="FunFam" id="1.10.220.10:FF:000003">
    <property type="entry name" value="Annexin"/>
    <property type="match status" value="1"/>
</dbReference>
<keyword evidence="2 4" id="KW-0677">Repeat</keyword>
<dbReference type="GO" id="GO:0005544">
    <property type="term" value="F:calcium-dependent phospholipid binding"/>
    <property type="evidence" value="ECO:0007669"/>
    <property type="project" value="UniProtKB-KW"/>
</dbReference>
<dbReference type="InterPro" id="IPR037104">
    <property type="entry name" value="Annexin_sf"/>
</dbReference>
<dbReference type="GO" id="GO:0001786">
    <property type="term" value="F:phosphatidylserine binding"/>
    <property type="evidence" value="ECO:0007669"/>
    <property type="project" value="TreeGrafter"/>
</dbReference>
<dbReference type="GO" id="GO:0012506">
    <property type="term" value="C:vesicle membrane"/>
    <property type="evidence" value="ECO:0007669"/>
    <property type="project" value="TreeGrafter"/>
</dbReference>
<dbReference type="Pfam" id="PF00191">
    <property type="entry name" value="Annexin"/>
    <property type="match status" value="4"/>
</dbReference>
<organism evidence="7">
    <name type="scientific">Enterobius vermicularis</name>
    <name type="common">Human pinworm</name>
    <dbReference type="NCBI Taxonomy" id="51028"/>
    <lineage>
        <taxon>Eukaryota</taxon>
        <taxon>Metazoa</taxon>
        <taxon>Ecdysozoa</taxon>
        <taxon>Nematoda</taxon>
        <taxon>Chromadorea</taxon>
        <taxon>Rhabditida</taxon>
        <taxon>Spirurina</taxon>
        <taxon>Oxyuridomorpha</taxon>
        <taxon>Oxyuroidea</taxon>
        <taxon>Oxyuridae</taxon>
        <taxon>Enterobius</taxon>
    </lineage>
</organism>
<reference evidence="7" key="1">
    <citation type="submission" date="2017-02" db="UniProtKB">
        <authorList>
            <consortium name="WormBaseParasite"/>
        </authorList>
    </citation>
    <scope>IDENTIFICATION</scope>
</reference>
<dbReference type="EMBL" id="UXUI01008181">
    <property type="protein sequence ID" value="VDD90746.1"/>
    <property type="molecule type" value="Genomic_DNA"/>
</dbReference>
<reference evidence="5 6" key="2">
    <citation type="submission" date="2018-10" db="EMBL/GenBank/DDBJ databases">
        <authorList>
            <consortium name="Pathogen Informatics"/>
        </authorList>
    </citation>
    <scope>NUCLEOTIDE SEQUENCE [LARGE SCALE GENOMIC DNA]</scope>
</reference>
<dbReference type="FunFam" id="1.10.220.10:FF:000004">
    <property type="entry name" value="Annexin"/>
    <property type="match status" value="1"/>
</dbReference>
<evidence type="ECO:0000256" key="3">
    <source>
        <dbReference type="ARBA" id="ARBA00023216"/>
    </source>
</evidence>
<dbReference type="GO" id="GO:0005509">
    <property type="term" value="F:calcium ion binding"/>
    <property type="evidence" value="ECO:0007669"/>
    <property type="project" value="InterPro"/>
</dbReference>
<evidence type="ECO:0000313" key="7">
    <source>
        <dbReference type="WBParaSite" id="EVEC_0000588601-mRNA-1"/>
    </source>
</evidence>
<protein>
    <recommendedName>
        <fullName evidence="4">Annexin</fullName>
    </recommendedName>
</protein>
<dbReference type="PANTHER" id="PTHR10502">
    <property type="entry name" value="ANNEXIN"/>
    <property type="match status" value="1"/>
</dbReference>